<evidence type="ECO:0000313" key="2">
    <source>
        <dbReference type="Proteomes" id="UP000195442"/>
    </source>
</evidence>
<name>A0A1R4HJ64_9GAMM</name>
<keyword evidence="2" id="KW-1185">Reference proteome</keyword>
<dbReference type="EMBL" id="FUKJ01000446">
    <property type="protein sequence ID" value="SJM95920.1"/>
    <property type="molecule type" value="Genomic_DNA"/>
</dbReference>
<dbReference type="Proteomes" id="UP000195442">
    <property type="component" value="Unassembled WGS sequence"/>
</dbReference>
<dbReference type="AlphaFoldDB" id="A0A1R4HJ64"/>
<organism evidence="1 2">
    <name type="scientific">Crenothrix polyspora</name>
    <dbReference type="NCBI Taxonomy" id="360316"/>
    <lineage>
        <taxon>Bacteria</taxon>
        <taxon>Pseudomonadati</taxon>
        <taxon>Pseudomonadota</taxon>
        <taxon>Gammaproteobacteria</taxon>
        <taxon>Methylococcales</taxon>
        <taxon>Crenotrichaceae</taxon>
        <taxon>Crenothrix</taxon>
    </lineage>
</organism>
<dbReference type="RefSeq" id="WP_087148447.1">
    <property type="nucleotide sequence ID" value="NZ_FUKJ01000446.1"/>
</dbReference>
<proteinExistence type="predicted"/>
<accession>A0A1R4HJ64</accession>
<protein>
    <submittedName>
        <fullName evidence="1">Uncharacterized protein</fullName>
    </submittedName>
</protein>
<gene>
    <name evidence="1" type="ORF">CRENPOLYSF2_80004</name>
</gene>
<evidence type="ECO:0000313" key="1">
    <source>
        <dbReference type="EMBL" id="SJM95920.1"/>
    </source>
</evidence>
<sequence>MIEIHIDNIEELAEIQQSGFMLFISKLFGLDIQKKVEIGIANRLQEDLARQGVKTEVTVK</sequence>
<reference evidence="2" key="1">
    <citation type="submission" date="2017-02" db="EMBL/GenBank/DDBJ databases">
        <authorList>
            <person name="Daims H."/>
        </authorList>
    </citation>
    <scope>NUCLEOTIDE SEQUENCE [LARGE SCALE GENOMIC DNA]</scope>
</reference>